<dbReference type="InterPro" id="IPR024510">
    <property type="entry name" value="DUF2589"/>
</dbReference>
<comment type="caution">
    <text evidence="1">The sequence shown here is derived from an EMBL/GenBank/DDBJ whole genome shotgun (WGS) entry which is preliminary data.</text>
</comment>
<proteinExistence type="predicted"/>
<organism evidence="1 2">
    <name type="scientific">Methanoculleus oceani</name>
    <dbReference type="NCBI Taxonomy" id="2184756"/>
    <lineage>
        <taxon>Archaea</taxon>
        <taxon>Methanobacteriati</taxon>
        <taxon>Methanobacteriota</taxon>
        <taxon>Stenosarchaea group</taxon>
        <taxon>Methanomicrobia</taxon>
        <taxon>Methanomicrobiales</taxon>
        <taxon>Methanomicrobiaceae</taxon>
        <taxon>Methanoculleus</taxon>
    </lineage>
</organism>
<accession>A0ABD4TA66</accession>
<gene>
    <name evidence="1" type="ORF">DIC75_00300</name>
</gene>
<sequence length="97" mass="9636">MEAWRSLIVAGLLVAVVGSAVCPVAGATAVSTASSLPDMASQFGGLPMEDLIDGPLSAAVRAQQQLAATHVDFLMGVGLEEFAAGPPGMGATLQGLV</sequence>
<dbReference type="Proteomes" id="UP001523230">
    <property type="component" value="Unassembled WGS sequence"/>
</dbReference>
<keyword evidence="2" id="KW-1185">Reference proteome</keyword>
<dbReference type="AlphaFoldDB" id="A0ABD4TA66"/>
<dbReference type="RefSeq" id="WP_250986021.1">
    <property type="nucleotide sequence ID" value="NZ_QFDM01000001.1"/>
</dbReference>
<evidence type="ECO:0000313" key="1">
    <source>
        <dbReference type="EMBL" id="MCM2464765.1"/>
    </source>
</evidence>
<protein>
    <submittedName>
        <fullName evidence="1">Uncharacterized protein</fullName>
    </submittedName>
</protein>
<reference evidence="1 2" key="1">
    <citation type="submission" date="2018-05" db="EMBL/GenBank/DDBJ databases">
        <title>Isolation and characterization of genus Methanoculleus species and their viruses from deep sea marine sediment offshore southwestern Taiwan.</title>
        <authorList>
            <person name="Wei W.-H."/>
            <person name="Chen W.-C."/>
            <person name="Lai M.-C."/>
            <person name="Chen S.-C."/>
        </authorList>
    </citation>
    <scope>NUCLEOTIDE SEQUENCE [LARGE SCALE GENOMIC DNA]</scope>
    <source>
        <strain evidence="1 2">CWC-02</strain>
    </source>
</reference>
<evidence type="ECO:0000313" key="2">
    <source>
        <dbReference type="Proteomes" id="UP001523230"/>
    </source>
</evidence>
<name>A0ABD4TA66_9EURY</name>
<dbReference type="EMBL" id="QFDM01000001">
    <property type="protein sequence ID" value="MCM2464765.1"/>
    <property type="molecule type" value="Genomic_DNA"/>
</dbReference>
<dbReference type="Pfam" id="PF11655">
    <property type="entry name" value="DUF2589"/>
    <property type="match status" value="1"/>
</dbReference>